<dbReference type="EMBL" id="DVON01000166">
    <property type="protein sequence ID" value="HIV12988.1"/>
    <property type="molecule type" value="Genomic_DNA"/>
</dbReference>
<evidence type="ECO:0000256" key="1">
    <source>
        <dbReference type="SAM" id="Phobius"/>
    </source>
</evidence>
<comment type="caution">
    <text evidence="2">The sequence shown here is derived from an EMBL/GenBank/DDBJ whole genome shotgun (WGS) entry which is preliminary data.</text>
</comment>
<sequence length="52" mass="5632">SGSELINVCCCFGDFAQDPGVRHMLPAAIAVQLLLSVILLIIAGRRINPLRR</sequence>
<accession>A0A9D1T702</accession>
<dbReference type="AlphaFoldDB" id="A0A9D1T702"/>
<name>A0A9D1T702_9FIRM</name>
<evidence type="ECO:0000313" key="3">
    <source>
        <dbReference type="Proteomes" id="UP000886723"/>
    </source>
</evidence>
<dbReference type="Proteomes" id="UP000886723">
    <property type="component" value="Unassembled WGS sequence"/>
</dbReference>
<reference evidence="2" key="2">
    <citation type="journal article" date="2021" name="PeerJ">
        <title>Extensive microbial diversity within the chicken gut microbiome revealed by metagenomics and culture.</title>
        <authorList>
            <person name="Gilroy R."/>
            <person name="Ravi A."/>
            <person name="Getino M."/>
            <person name="Pursley I."/>
            <person name="Horton D.L."/>
            <person name="Alikhan N.F."/>
            <person name="Baker D."/>
            <person name="Gharbi K."/>
            <person name="Hall N."/>
            <person name="Watson M."/>
            <person name="Adriaenssens E.M."/>
            <person name="Foster-Nyarko E."/>
            <person name="Jarju S."/>
            <person name="Secka A."/>
            <person name="Antonio M."/>
            <person name="Oren A."/>
            <person name="Chaudhuri R.R."/>
            <person name="La Ragione R."/>
            <person name="Hildebrand F."/>
            <person name="Pallen M.J."/>
        </authorList>
    </citation>
    <scope>NUCLEOTIDE SEQUENCE</scope>
    <source>
        <strain evidence="2">ChiBcec2-4451</strain>
    </source>
</reference>
<feature type="transmembrane region" description="Helical" evidence="1">
    <location>
        <begin position="24"/>
        <end position="43"/>
    </location>
</feature>
<evidence type="ECO:0000313" key="2">
    <source>
        <dbReference type="EMBL" id="HIV12988.1"/>
    </source>
</evidence>
<keyword evidence="1" id="KW-0812">Transmembrane</keyword>
<gene>
    <name evidence="2" type="ORF">IAA63_07610</name>
</gene>
<keyword evidence="1" id="KW-1133">Transmembrane helix</keyword>
<proteinExistence type="predicted"/>
<feature type="non-terminal residue" evidence="2">
    <location>
        <position position="1"/>
    </location>
</feature>
<keyword evidence="1" id="KW-0472">Membrane</keyword>
<reference evidence="2" key="1">
    <citation type="submission" date="2020-10" db="EMBL/GenBank/DDBJ databases">
        <authorList>
            <person name="Gilroy R."/>
        </authorList>
    </citation>
    <scope>NUCLEOTIDE SEQUENCE</scope>
    <source>
        <strain evidence="2">ChiBcec2-4451</strain>
    </source>
</reference>
<organism evidence="2 3">
    <name type="scientific">Candidatus Pullilachnospira stercoravium</name>
    <dbReference type="NCBI Taxonomy" id="2840913"/>
    <lineage>
        <taxon>Bacteria</taxon>
        <taxon>Bacillati</taxon>
        <taxon>Bacillota</taxon>
        <taxon>Clostridia</taxon>
        <taxon>Lachnospirales</taxon>
        <taxon>Lachnospiraceae</taxon>
        <taxon>Lachnospiraceae incertae sedis</taxon>
        <taxon>Candidatus Pullilachnospira</taxon>
    </lineage>
</organism>
<protein>
    <submittedName>
        <fullName evidence="2">Uncharacterized protein</fullName>
    </submittedName>
</protein>